<proteinExistence type="predicted"/>
<reference evidence="3" key="1">
    <citation type="submission" date="2022-07" db="EMBL/GenBank/DDBJ databases">
        <authorList>
            <person name="Macas J."/>
            <person name="Novak P."/>
            <person name="Neumann P."/>
        </authorList>
    </citation>
    <scope>NUCLEOTIDE SEQUENCE</scope>
</reference>
<dbReference type="EMBL" id="CAMAPF010000963">
    <property type="protein sequence ID" value="CAH9130756.1"/>
    <property type="molecule type" value="Genomic_DNA"/>
</dbReference>
<name>A0AAV0F5K9_9ASTE</name>
<accession>A0AAV0F5K9</accession>
<evidence type="ECO:0000313" key="4">
    <source>
        <dbReference type="Proteomes" id="UP001152523"/>
    </source>
</evidence>
<feature type="region of interest" description="Disordered" evidence="1">
    <location>
        <begin position="1"/>
        <end position="24"/>
    </location>
</feature>
<sequence length="45" mass="4714">MLARVVSKKSILAESNGGGDSVKKGRSLVVDAQETMTKRTCCSTA</sequence>
<comment type="caution">
    <text evidence="3">The sequence shown here is derived from an EMBL/GenBank/DDBJ whole genome shotgun (WGS) entry which is preliminary data.</text>
</comment>
<evidence type="ECO:0000256" key="1">
    <source>
        <dbReference type="SAM" id="MobiDB-lite"/>
    </source>
</evidence>
<dbReference type="AlphaFoldDB" id="A0AAV0F5K9"/>
<gene>
    <name evidence="3" type="ORF">CEPIT_LOCUS30879</name>
    <name evidence="2" type="ORF">CEPIT_LOCUS7805</name>
</gene>
<organism evidence="3 4">
    <name type="scientific">Cuscuta epithymum</name>
    <dbReference type="NCBI Taxonomy" id="186058"/>
    <lineage>
        <taxon>Eukaryota</taxon>
        <taxon>Viridiplantae</taxon>
        <taxon>Streptophyta</taxon>
        <taxon>Embryophyta</taxon>
        <taxon>Tracheophyta</taxon>
        <taxon>Spermatophyta</taxon>
        <taxon>Magnoliopsida</taxon>
        <taxon>eudicotyledons</taxon>
        <taxon>Gunneridae</taxon>
        <taxon>Pentapetalae</taxon>
        <taxon>asterids</taxon>
        <taxon>lamiids</taxon>
        <taxon>Solanales</taxon>
        <taxon>Convolvulaceae</taxon>
        <taxon>Cuscuteae</taxon>
        <taxon>Cuscuta</taxon>
        <taxon>Cuscuta subgen. Cuscuta</taxon>
    </lineage>
</organism>
<keyword evidence="4" id="KW-1185">Reference proteome</keyword>
<dbReference type="EMBL" id="CAMAPF010000036">
    <property type="protein sequence ID" value="CAH9081676.1"/>
    <property type="molecule type" value="Genomic_DNA"/>
</dbReference>
<dbReference type="Proteomes" id="UP001152523">
    <property type="component" value="Unassembled WGS sequence"/>
</dbReference>
<evidence type="ECO:0000313" key="3">
    <source>
        <dbReference type="EMBL" id="CAH9130756.1"/>
    </source>
</evidence>
<protein>
    <submittedName>
        <fullName evidence="3">Uncharacterized protein</fullName>
    </submittedName>
</protein>
<evidence type="ECO:0000313" key="2">
    <source>
        <dbReference type="EMBL" id="CAH9081676.1"/>
    </source>
</evidence>